<comment type="similarity">
    <text evidence="10">Belongs to the YjjX NTPase family.</text>
</comment>
<evidence type="ECO:0000256" key="8">
    <source>
        <dbReference type="ARBA" id="ARBA00048174"/>
    </source>
</evidence>
<comment type="cofactor">
    <cofactor evidence="10">
        <name>Mg(2+)</name>
        <dbReference type="ChEBI" id="CHEBI:18420"/>
    </cofactor>
    <cofactor evidence="10">
        <name>Mn(2+)</name>
        <dbReference type="ChEBI" id="CHEBI:29035"/>
    </cofactor>
    <text evidence="10">Binds 1 divalent metal cation per subunit; can use either Mg(2+) or Mn(2+).</text>
</comment>
<dbReference type="NCBIfam" id="TIGR00258">
    <property type="entry name" value="inosine/xanthosine triphosphatase"/>
    <property type="match status" value="1"/>
</dbReference>
<comment type="cofactor">
    <cofactor evidence="1">
        <name>Mn(2+)</name>
        <dbReference type="ChEBI" id="CHEBI:29035"/>
    </cofactor>
</comment>
<dbReference type="InParanoid" id="A0A7L9FIT6"/>
<name>A0A7L9FIT6_9CREN</name>
<keyword evidence="6 10" id="KW-0546">Nucleotide metabolism</keyword>
<dbReference type="Pfam" id="PF01931">
    <property type="entry name" value="NTPase_I-T"/>
    <property type="match status" value="1"/>
</dbReference>
<evidence type="ECO:0000256" key="4">
    <source>
        <dbReference type="ARBA" id="ARBA00022801"/>
    </source>
</evidence>
<keyword evidence="2 10" id="KW-0479">Metal-binding</keyword>
<keyword evidence="4 10" id="KW-0378">Hydrolase</keyword>
<reference evidence="12 13" key="1">
    <citation type="submission" date="2020-10" db="EMBL/GenBank/DDBJ databases">
        <title>Thermofilum lucidum 3507LT sp. nov. a novel member of Thermofilaceae family isolated from Chile hot spring, and proposal of description order Thermofilales.</title>
        <authorList>
            <person name="Zayulina K.S."/>
            <person name="Elcheninov A.G."/>
            <person name="Toshchakov S.V."/>
            <person name="Kublanov I.V."/>
        </authorList>
    </citation>
    <scope>NUCLEOTIDE SEQUENCE [LARGE SCALE GENOMIC DNA]</scope>
    <source>
        <strain evidence="12 13">3507LT</strain>
    </source>
</reference>
<evidence type="ECO:0000313" key="12">
    <source>
        <dbReference type="EMBL" id="QOJ78943.1"/>
    </source>
</evidence>
<dbReference type="GO" id="GO:0103023">
    <property type="term" value="F:ITPase activity"/>
    <property type="evidence" value="ECO:0007669"/>
    <property type="project" value="UniProtKB-EC"/>
</dbReference>
<feature type="domain" description="Non-canonical purine NTP phosphatase/PRRC1" evidence="11">
    <location>
        <begin position="6"/>
        <end position="167"/>
    </location>
</feature>
<sequence>MLVVVGTLNPSKIEGVRRAFTRVFGGAEVLGVKVEGLKPQPVGIDEIVEGARKRALYASSRQDADFAVGVEAGIIPVGGHALDVQAAYIVSRMGEESVGFSPGFPLPRRFVEPLYRGVYSELEEVADSYFGTENIGERGGVIRLLSKGRVTREDLSYYATLMALIPFENRELYFKPG</sequence>
<feature type="binding site" evidence="10">
    <location>
        <position position="63"/>
    </location>
    <ligand>
        <name>Mg(2+)</name>
        <dbReference type="ChEBI" id="CHEBI:18420"/>
    </ligand>
</feature>
<evidence type="ECO:0000256" key="3">
    <source>
        <dbReference type="ARBA" id="ARBA00022741"/>
    </source>
</evidence>
<comment type="catalytic activity">
    <reaction evidence="9 10">
        <text>XTP + H2O = XDP + phosphate + H(+)</text>
        <dbReference type="Rhea" id="RHEA:28406"/>
        <dbReference type="ChEBI" id="CHEBI:15377"/>
        <dbReference type="ChEBI" id="CHEBI:15378"/>
        <dbReference type="ChEBI" id="CHEBI:43474"/>
        <dbReference type="ChEBI" id="CHEBI:59884"/>
        <dbReference type="ChEBI" id="CHEBI:61314"/>
        <dbReference type="EC" id="3.6.1.73"/>
    </reaction>
</comment>
<dbReference type="GO" id="GO:0000166">
    <property type="term" value="F:nucleotide binding"/>
    <property type="evidence" value="ECO:0007669"/>
    <property type="project" value="UniProtKB-KW"/>
</dbReference>
<evidence type="ECO:0000256" key="7">
    <source>
        <dbReference type="ARBA" id="ARBA00023211"/>
    </source>
</evidence>
<dbReference type="HAMAP" id="MF_00648">
    <property type="entry name" value="Non_canon_purine_NTPase_YjjX"/>
    <property type="match status" value="1"/>
</dbReference>
<dbReference type="PANTHER" id="PTHR34699">
    <property type="match status" value="1"/>
</dbReference>
<evidence type="ECO:0000256" key="1">
    <source>
        <dbReference type="ARBA" id="ARBA00001936"/>
    </source>
</evidence>
<proteinExistence type="inferred from homology"/>
<keyword evidence="13" id="KW-1185">Reference proteome</keyword>
<comment type="subunit">
    <text evidence="10">Homodimer.</text>
</comment>
<keyword evidence="3 10" id="KW-0547">Nucleotide-binding</keyword>
<organism evidence="12 13">
    <name type="scientific">Infirmifilum lucidum</name>
    <dbReference type="NCBI Taxonomy" id="2776706"/>
    <lineage>
        <taxon>Archaea</taxon>
        <taxon>Thermoproteota</taxon>
        <taxon>Thermoprotei</taxon>
        <taxon>Thermofilales</taxon>
        <taxon>Thermofilaceae</taxon>
        <taxon>Infirmifilum</taxon>
    </lineage>
</organism>
<evidence type="ECO:0000256" key="9">
    <source>
        <dbReference type="ARBA" id="ARBA00048781"/>
    </source>
</evidence>
<evidence type="ECO:0000256" key="10">
    <source>
        <dbReference type="HAMAP-Rule" id="MF_00648"/>
    </source>
</evidence>
<keyword evidence="7 10" id="KW-0464">Manganese</keyword>
<dbReference type="GO" id="GO:0009117">
    <property type="term" value="P:nucleotide metabolic process"/>
    <property type="evidence" value="ECO:0007669"/>
    <property type="project" value="UniProtKB-KW"/>
</dbReference>
<comment type="caution">
    <text evidence="10">Lacks conserved residue(s) required for the propagation of feature annotation.</text>
</comment>
<evidence type="ECO:0000313" key="13">
    <source>
        <dbReference type="Proteomes" id="UP000594121"/>
    </source>
</evidence>
<evidence type="ECO:0000256" key="5">
    <source>
        <dbReference type="ARBA" id="ARBA00022842"/>
    </source>
</evidence>
<dbReference type="Proteomes" id="UP000594121">
    <property type="component" value="Chromosome"/>
</dbReference>
<dbReference type="InterPro" id="IPR026533">
    <property type="entry name" value="NTPase/PRRC1"/>
</dbReference>
<dbReference type="RefSeq" id="WP_192818915.1">
    <property type="nucleotide sequence ID" value="NZ_CP062310.1"/>
</dbReference>
<evidence type="ECO:0000256" key="2">
    <source>
        <dbReference type="ARBA" id="ARBA00022723"/>
    </source>
</evidence>
<dbReference type="FunFam" id="3.90.950.10:FF:000002">
    <property type="entry name" value="Inosine/xanthosine triphosphatase"/>
    <property type="match status" value="1"/>
</dbReference>
<evidence type="ECO:0000259" key="11">
    <source>
        <dbReference type="Pfam" id="PF01931"/>
    </source>
</evidence>
<dbReference type="GeneID" id="59148291"/>
<comment type="catalytic activity">
    <reaction evidence="8 10">
        <text>ITP + H2O = IDP + phosphate + H(+)</text>
        <dbReference type="Rhea" id="RHEA:28330"/>
        <dbReference type="ChEBI" id="CHEBI:15377"/>
        <dbReference type="ChEBI" id="CHEBI:15378"/>
        <dbReference type="ChEBI" id="CHEBI:43474"/>
        <dbReference type="ChEBI" id="CHEBI:58280"/>
        <dbReference type="ChEBI" id="CHEBI:61402"/>
        <dbReference type="EC" id="3.6.1.73"/>
    </reaction>
</comment>
<dbReference type="KEGG" id="thel:IG193_00305"/>
<dbReference type="GO" id="GO:0046872">
    <property type="term" value="F:metal ion binding"/>
    <property type="evidence" value="ECO:0007669"/>
    <property type="project" value="UniProtKB-KW"/>
</dbReference>
<evidence type="ECO:0000256" key="6">
    <source>
        <dbReference type="ARBA" id="ARBA00023080"/>
    </source>
</evidence>
<accession>A0A7L9FIT6</accession>
<dbReference type="PANTHER" id="PTHR34699:SF2">
    <property type="entry name" value="NON-CANONICAL PURINE NTP PHOSPHATASE_PRRC1 DOMAIN-CONTAINING PROTEIN"/>
    <property type="match status" value="1"/>
</dbReference>
<protein>
    <recommendedName>
        <fullName evidence="10">Probable inosine/xanthosine triphosphatase</fullName>
        <shortName evidence="10">ITPase/XTPase</shortName>
        <ecNumber evidence="10">3.6.1.73</ecNumber>
    </recommendedName>
    <alternativeName>
        <fullName evidence="10">Non-canonical purine NTP phosphatase</fullName>
    </alternativeName>
    <alternativeName>
        <fullName evidence="10">Non-standard purine NTP phosphatase</fullName>
    </alternativeName>
    <alternativeName>
        <fullName evidence="10">Nucleoside-triphosphate phosphatase</fullName>
        <shortName evidence="10">NTPase</shortName>
    </alternativeName>
</protein>
<dbReference type="FunCoup" id="A0A7L9FIT6">
    <property type="interactions" value="10"/>
</dbReference>
<feature type="binding site" evidence="10">
    <location>
        <begin position="63"/>
        <end position="64"/>
    </location>
    <ligand>
        <name>substrate</name>
    </ligand>
</feature>
<dbReference type="EMBL" id="CP062310">
    <property type="protein sequence ID" value="QOJ78943.1"/>
    <property type="molecule type" value="Genomic_DNA"/>
</dbReference>
<dbReference type="EC" id="3.6.1.73" evidence="10"/>
<dbReference type="InterPro" id="IPR050299">
    <property type="entry name" value="YjjX_NTPase"/>
</dbReference>
<dbReference type="InterPro" id="IPR029001">
    <property type="entry name" value="ITPase-like_fam"/>
</dbReference>
<keyword evidence="5 10" id="KW-0460">Magnesium</keyword>
<dbReference type="SUPFAM" id="SSF52972">
    <property type="entry name" value="ITPase-like"/>
    <property type="match status" value="1"/>
</dbReference>
<gene>
    <name evidence="12" type="primary">yjjX</name>
    <name evidence="12" type="ORF">IG193_00305</name>
</gene>
<dbReference type="GO" id="GO:0006772">
    <property type="term" value="P:thiamine metabolic process"/>
    <property type="evidence" value="ECO:0007669"/>
    <property type="project" value="TreeGrafter"/>
</dbReference>
<dbReference type="AlphaFoldDB" id="A0A7L9FIT6"/>
<dbReference type="InterPro" id="IPR002786">
    <property type="entry name" value="Non_canon_purine_NTPase"/>
</dbReference>
<dbReference type="Gene3D" id="3.90.950.10">
    <property type="match status" value="1"/>
</dbReference>
<comment type="function">
    <text evidence="10">Phosphatase that hydrolyzes non-canonical purine nucleotides such as XTP and ITP to their respective diphosphate derivatives. Probably excludes non-canonical purines from DNA/RNA precursor pool, thus preventing their incorporation into DNA/RNA and avoiding chromosomal lesions.</text>
</comment>